<evidence type="ECO:0000256" key="1">
    <source>
        <dbReference type="SAM" id="SignalP"/>
    </source>
</evidence>
<dbReference type="Proteomes" id="UP000005496">
    <property type="component" value="Unassembled WGS sequence"/>
</dbReference>
<sequence>MLACALFLLYLSGCIMQMLYGDMPDTLESAPGVYALEGLNSPYDDFNAVAVPPPLKMDSFIVFASNAASKGQAFSLETGRVQITQKPYSSRKKELPPPLIIAGERAGPFAPASESAGNHLGPTPLVSSFVPERPYDEAYNYYLSLGLNPGREPKPWPLRLTLDKESLPWNEKGELSPGGVWMFDSDKDGKRNLYFLDDNNEPRPFFGNEPGADDAYATYDFKRHVLYFSSNRSGRFQIYRFQNPSHDTDFSRWLGDVSLAEKIEPATEFTAQGNTLAPYIEGNLLVFASDRPGGYGGYDLYATRYEDGKWQKPFNMQKIMPPGVELNTKANEFRPSIMTMSLKGYQQLKLLLFSSDRPGGKGGYDLYVTALPQE</sequence>
<comment type="caution">
    <text evidence="2">The sequence shown here is derived from an EMBL/GenBank/DDBJ whole genome shotgun (WGS) entry which is preliminary data.</text>
</comment>
<keyword evidence="1" id="KW-0732">Signal</keyword>
<dbReference type="Pfam" id="PF07676">
    <property type="entry name" value="PD40"/>
    <property type="match status" value="3"/>
</dbReference>
<dbReference type="SUPFAM" id="SSF82171">
    <property type="entry name" value="DPP6 N-terminal domain-like"/>
    <property type="match status" value="1"/>
</dbReference>
<dbReference type="EMBL" id="ACJN02000001">
    <property type="protein sequence ID" value="EFI35524.1"/>
    <property type="molecule type" value="Genomic_DNA"/>
</dbReference>
<evidence type="ECO:0000313" key="2">
    <source>
        <dbReference type="EMBL" id="EFI35524.1"/>
    </source>
</evidence>
<dbReference type="AlphaFoldDB" id="D6SLG3"/>
<name>D6SLG3_9BACT</name>
<keyword evidence="3" id="KW-1185">Reference proteome</keyword>
<accession>D6SLG3</accession>
<feature type="chain" id="PRO_5003088099" evidence="1">
    <location>
        <begin position="21"/>
        <end position="374"/>
    </location>
</feature>
<dbReference type="eggNOG" id="COG0823">
    <property type="taxonomic scope" value="Bacteria"/>
</dbReference>
<evidence type="ECO:0000313" key="3">
    <source>
        <dbReference type="Proteomes" id="UP000005496"/>
    </source>
</evidence>
<gene>
    <name evidence="2" type="ORF">Dthio_PD2948</name>
</gene>
<dbReference type="InterPro" id="IPR011659">
    <property type="entry name" value="WD40"/>
</dbReference>
<organism evidence="2 3">
    <name type="scientific">Desulfonatronospira thiodismutans ASO3-1</name>
    <dbReference type="NCBI Taxonomy" id="555779"/>
    <lineage>
        <taxon>Bacteria</taxon>
        <taxon>Pseudomonadati</taxon>
        <taxon>Thermodesulfobacteriota</taxon>
        <taxon>Desulfovibrionia</taxon>
        <taxon>Desulfovibrionales</taxon>
        <taxon>Desulfonatronovibrionaceae</taxon>
        <taxon>Desulfonatronospira</taxon>
    </lineage>
</organism>
<feature type="signal peptide" evidence="1">
    <location>
        <begin position="1"/>
        <end position="20"/>
    </location>
</feature>
<reference evidence="2" key="1">
    <citation type="submission" date="2010-05" db="EMBL/GenBank/DDBJ databases">
        <title>The draft genome of Desulfonatronospira thiodismutans ASO3-1.</title>
        <authorList>
            <consortium name="US DOE Joint Genome Institute (JGI-PGF)"/>
            <person name="Lucas S."/>
            <person name="Copeland A."/>
            <person name="Lapidus A."/>
            <person name="Cheng J.-F."/>
            <person name="Bruce D."/>
            <person name="Goodwin L."/>
            <person name="Pitluck S."/>
            <person name="Chertkov O."/>
            <person name="Brettin T."/>
            <person name="Detter J.C."/>
            <person name="Han C."/>
            <person name="Land M.L."/>
            <person name="Hauser L."/>
            <person name="Kyrpides N."/>
            <person name="Mikhailova N."/>
            <person name="Muyzer G."/>
            <person name="Woyke T."/>
        </authorList>
    </citation>
    <scope>NUCLEOTIDE SEQUENCE [LARGE SCALE GENOMIC DNA]</scope>
    <source>
        <strain evidence="2">ASO3-1</strain>
    </source>
</reference>
<proteinExistence type="predicted"/>
<protein>
    <submittedName>
        <fullName evidence="2">WD40 domain protein beta Propeller</fullName>
    </submittedName>
</protein>